<name>A0A397V721_9GLOM</name>
<feature type="compositionally biased region" description="Acidic residues" evidence="1">
    <location>
        <begin position="111"/>
        <end position="125"/>
    </location>
</feature>
<feature type="compositionally biased region" description="Acidic residues" evidence="1">
    <location>
        <begin position="133"/>
        <end position="178"/>
    </location>
</feature>
<proteinExistence type="predicted"/>
<sequence length="189" mass="21615">MAQFLSHTIFINYMIHSMFDKVQDAKLATDKVEQQQKLDRLKGHTTSFALVLAREAESFGQQKKAFNDRIDFLFKGDCKDEVAQYQQGNPLPFDFTPDNDLDQDQYDEYTNEDEQGYDMGDEFEGGDLGLDALMEDEADFEAQEEDEDADDIDIEDQDDDDEESKEEEDKEAEDEGADDLAALTFNPVS</sequence>
<evidence type="ECO:0000313" key="3">
    <source>
        <dbReference type="Proteomes" id="UP000266673"/>
    </source>
</evidence>
<comment type="caution">
    <text evidence="2">The sequence shown here is derived from an EMBL/GenBank/DDBJ whole genome shotgun (WGS) entry which is preliminary data.</text>
</comment>
<organism evidence="2 3">
    <name type="scientific">Gigaspora rosea</name>
    <dbReference type="NCBI Taxonomy" id="44941"/>
    <lineage>
        <taxon>Eukaryota</taxon>
        <taxon>Fungi</taxon>
        <taxon>Fungi incertae sedis</taxon>
        <taxon>Mucoromycota</taxon>
        <taxon>Glomeromycotina</taxon>
        <taxon>Glomeromycetes</taxon>
        <taxon>Diversisporales</taxon>
        <taxon>Gigasporaceae</taxon>
        <taxon>Gigaspora</taxon>
    </lineage>
</organism>
<evidence type="ECO:0000313" key="2">
    <source>
        <dbReference type="EMBL" id="RIB18270.1"/>
    </source>
</evidence>
<reference evidence="2 3" key="1">
    <citation type="submission" date="2018-06" db="EMBL/GenBank/DDBJ databases">
        <title>Comparative genomics reveals the genomic features of Rhizophagus irregularis, R. cerebriforme, R. diaphanum and Gigaspora rosea, and their symbiotic lifestyle signature.</title>
        <authorList>
            <person name="Morin E."/>
            <person name="San Clemente H."/>
            <person name="Chen E.C.H."/>
            <person name="De La Providencia I."/>
            <person name="Hainaut M."/>
            <person name="Kuo A."/>
            <person name="Kohler A."/>
            <person name="Murat C."/>
            <person name="Tang N."/>
            <person name="Roy S."/>
            <person name="Loubradou J."/>
            <person name="Henrissat B."/>
            <person name="Grigoriev I.V."/>
            <person name="Corradi N."/>
            <person name="Roux C."/>
            <person name="Martin F.M."/>
        </authorList>
    </citation>
    <scope>NUCLEOTIDE SEQUENCE [LARGE SCALE GENOMIC DNA]</scope>
    <source>
        <strain evidence="2 3">DAOM 194757</strain>
    </source>
</reference>
<evidence type="ECO:0000256" key="1">
    <source>
        <dbReference type="SAM" id="MobiDB-lite"/>
    </source>
</evidence>
<dbReference type="EMBL" id="QKWP01000550">
    <property type="protein sequence ID" value="RIB18270.1"/>
    <property type="molecule type" value="Genomic_DNA"/>
</dbReference>
<dbReference type="STRING" id="44941.A0A397V721"/>
<accession>A0A397V721</accession>
<protein>
    <submittedName>
        <fullName evidence="2">Uncharacterized protein</fullName>
    </submittedName>
</protein>
<keyword evidence="3" id="KW-1185">Reference proteome</keyword>
<gene>
    <name evidence="2" type="ORF">C2G38_2037048</name>
</gene>
<dbReference type="Proteomes" id="UP000266673">
    <property type="component" value="Unassembled WGS sequence"/>
</dbReference>
<feature type="region of interest" description="Disordered" evidence="1">
    <location>
        <begin position="111"/>
        <end position="189"/>
    </location>
</feature>
<dbReference type="AlphaFoldDB" id="A0A397V721"/>